<evidence type="ECO:0000313" key="4">
    <source>
        <dbReference type="Proteomes" id="UP000609651"/>
    </source>
</evidence>
<keyword evidence="1" id="KW-0813">Transport</keyword>
<evidence type="ECO:0000256" key="1">
    <source>
        <dbReference type="ARBA" id="ARBA00022448"/>
    </source>
</evidence>
<dbReference type="InterPro" id="IPR051909">
    <property type="entry name" value="MFP_Cation_Efflux"/>
</dbReference>
<protein>
    <recommendedName>
        <fullName evidence="2">CusB-like beta-barrel domain-containing protein</fullName>
    </recommendedName>
</protein>
<sequence>MPAALFALLLAGAPPSGTVTIEAAFLRVDQKADVPAETAGVLSKLAVPELGVVKQGDVVATLDDAAARIARDAAAGQLALTRRQAEEDSARAYAETAVEFAREALSRIEAIRERNPASASLDEVDNRRRSLAEAEAALAQKTLDKEVKTLEVAAEKLDLELAEHTLARHQLTSPLAGVVEEHLRQPGEWVEPGTPVVRVLRLDVLRAEGFADYDAVRDRLNAPAAVIYTVPGAPPEQKPIRREGRVTYIGSEVVPSTGEVRVRATIDNAGLELRPGLKVRLEIGDNKIRLR</sequence>
<dbReference type="RefSeq" id="WP_171188387.1">
    <property type="nucleotide sequence ID" value="NZ_WTPX01000106.1"/>
</dbReference>
<dbReference type="PANTHER" id="PTHR30097">
    <property type="entry name" value="CATION EFFLUX SYSTEM PROTEIN CUSB"/>
    <property type="match status" value="1"/>
</dbReference>
<keyword evidence="4" id="KW-1185">Reference proteome</keyword>
<name>A0ABX1VHD5_9PLAN</name>
<dbReference type="SUPFAM" id="SSF111369">
    <property type="entry name" value="HlyD-like secretion proteins"/>
    <property type="match status" value="1"/>
</dbReference>
<dbReference type="Gene3D" id="1.10.287.470">
    <property type="entry name" value="Helix hairpin bin"/>
    <property type="match status" value="1"/>
</dbReference>
<accession>A0ABX1VHD5</accession>
<dbReference type="InterPro" id="IPR058792">
    <property type="entry name" value="Beta-barrel_RND_2"/>
</dbReference>
<dbReference type="EMBL" id="WTPX01000106">
    <property type="protein sequence ID" value="NNJ26900.1"/>
    <property type="molecule type" value="Genomic_DNA"/>
</dbReference>
<gene>
    <name evidence="3" type="ORF">LzC2_29960</name>
</gene>
<dbReference type="Pfam" id="PF25954">
    <property type="entry name" value="Beta-barrel_RND_2"/>
    <property type="match status" value="1"/>
</dbReference>
<reference evidence="3 4" key="1">
    <citation type="journal article" date="2020" name="Syst. Appl. Microbiol.">
        <title>Alienimonas chondri sp. nov., a novel planctomycete isolated from the biofilm of the red alga Chondrus crispus.</title>
        <authorList>
            <person name="Vitorino I."/>
            <person name="Albuquerque L."/>
            <person name="Wiegand S."/>
            <person name="Kallscheuer N."/>
            <person name="da Costa M.S."/>
            <person name="Lobo-da-Cunha A."/>
            <person name="Jogler C."/>
            <person name="Lage O.M."/>
        </authorList>
    </citation>
    <scope>NUCLEOTIDE SEQUENCE [LARGE SCALE GENOMIC DNA]</scope>
    <source>
        <strain evidence="3 4">LzC2</strain>
    </source>
</reference>
<evidence type="ECO:0000259" key="2">
    <source>
        <dbReference type="Pfam" id="PF25954"/>
    </source>
</evidence>
<proteinExistence type="predicted"/>
<organism evidence="3 4">
    <name type="scientific">Alienimonas chondri</name>
    <dbReference type="NCBI Taxonomy" id="2681879"/>
    <lineage>
        <taxon>Bacteria</taxon>
        <taxon>Pseudomonadati</taxon>
        <taxon>Planctomycetota</taxon>
        <taxon>Planctomycetia</taxon>
        <taxon>Planctomycetales</taxon>
        <taxon>Planctomycetaceae</taxon>
        <taxon>Alienimonas</taxon>
    </lineage>
</organism>
<dbReference type="PANTHER" id="PTHR30097:SF4">
    <property type="entry name" value="SLR6042 PROTEIN"/>
    <property type="match status" value="1"/>
</dbReference>
<evidence type="ECO:0000313" key="3">
    <source>
        <dbReference type="EMBL" id="NNJ26900.1"/>
    </source>
</evidence>
<dbReference type="Gene3D" id="2.40.50.100">
    <property type="match status" value="1"/>
</dbReference>
<comment type="caution">
    <text evidence="3">The sequence shown here is derived from an EMBL/GenBank/DDBJ whole genome shotgun (WGS) entry which is preliminary data.</text>
</comment>
<dbReference type="Gene3D" id="2.40.30.170">
    <property type="match status" value="1"/>
</dbReference>
<feature type="domain" description="CusB-like beta-barrel" evidence="2">
    <location>
        <begin position="242"/>
        <end position="285"/>
    </location>
</feature>
<dbReference type="Proteomes" id="UP000609651">
    <property type="component" value="Unassembled WGS sequence"/>
</dbReference>